<reference evidence="2" key="1">
    <citation type="submission" date="2018-06" db="EMBL/GenBank/DDBJ databases">
        <authorList>
            <person name="Zhirakovskaya E."/>
        </authorList>
    </citation>
    <scope>NUCLEOTIDE SEQUENCE</scope>
</reference>
<dbReference type="EMBL" id="UOFI01000140">
    <property type="protein sequence ID" value="VAW68971.1"/>
    <property type="molecule type" value="Genomic_DNA"/>
</dbReference>
<dbReference type="AlphaFoldDB" id="A0A3B0XN73"/>
<accession>A0A3B0XN73</accession>
<keyword evidence="1" id="KW-0472">Membrane</keyword>
<gene>
    <name evidence="2" type="ORF">MNBD_GAMMA09-1938</name>
</gene>
<feature type="transmembrane region" description="Helical" evidence="1">
    <location>
        <begin position="12"/>
        <end position="34"/>
    </location>
</feature>
<evidence type="ECO:0000256" key="1">
    <source>
        <dbReference type="SAM" id="Phobius"/>
    </source>
</evidence>
<protein>
    <submittedName>
        <fullName evidence="2">Uncharacterized protein</fullName>
    </submittedName>
</protein>
<sequence length="208" mass="23960">MILKIILNSKVEITVFFLTIIISTSMIIISNTIWKSSLEIKNTAKYELDFARDRYHTALNKKRLLLKFEDQYNNLIKSGIVGDEQRLDWIDVLESSVSRFQIPYLKYHIEKISSVKSSNLTQNYAGIDVFKSTMTLEMQLLHEGDLFTVINHLDATAKGLFDIQKCSLIRNPMQSSNLLISTTDRNFSAKCTLNWYTIKEKHNAGLKS</sequence>
<organism evidence="2">
    <name type="scientific">hydrothermal vent metagenome</name>
    <dbReference type="NCBI Taxonomy" id="652676"/>
    <lineage>
        <taxon>unclassified sequences</taxon>
        <taxon>metagenomes</taxon>
        <taxon>ecological metagenomes</taxon>
    </lineage>
</organism>
<name>A0A3B0XN73_9ZZZZ</name>
<keyword evidence="1" id="KW-1133">Transmembrane helix</keyword>
<evidence type="ECO:0000313" key="2">
    <source>
        <dbReference type="EMBL" id="VAW68971.1"/>
    </source>
</evidence>
<proteinExistence type="predicted"/>
<keyword evidence="1" id="KW-0812">Transmembrane</keyword>